<name>A0AAD7J6C8_9AGAR</name>
<dbReference type="InterPro" id="IPR038213">
    <property type="entry name" value="IFI6/IFI27-like_sf"/>
</dbReference>
<proteinExistence type="predicted"/>
<organism evidence="1 2">
    <name type="scientific">Mycena maculata</name>
    <dbReference type="NCBI Taxonomy" id="230809"/>
    <lineage>
        <taxon>Eukaryota</taxon>
        <taxon>Fungi</taxon>
        <taxon>Dikarya</taxon>
        <taxon>Basidiomycota</taxon>
        <taxon>Agaricomycotina</taxon>
        <taxon>Agaricomycetes</taxon>
        <taxon>Agaricomycetidae</taxon>
        <taxon>Agaricales</taxon>
        <taxon>Marasmiineae</taxon>
        <taxon>Mycenaceae</taxon>
        <taxon>Mycena</taxon>
    </lineage>
</organism>
<dbReference type="EMBL" id="JARJLG010000057">
    <property type="protein sequence ID" value="KAJ7757722.1"/>
    <property type="molecule type" value="Genomic_DNA"/>
</dbReference>
<gene>
    <name evidence="1" type="ORF">DFH07DRAFT_695745</name>
</gene>
<evidence type="ECO:0000313" key="2">
    <source>
        <dbReference type="Proteomes" id="UP001215280"/>
    </source>
</evidence>
<dbReference type="Proteomes" id="UP001215280">
    <property type="component" value="Unassembled WGS sequence"/>
</dbReference>
<protein>
    <submittedName>
        <fullName evidence="1">Uncharacterized protein</fullName>
    </submittedName>
</protein>
<keyword evidence="2" id="KW-1185">Reference proteome</keyword>
<evidence type="ECO:0000313" key="1">
    <source>
        <dbReference type="EMBL" id="KAJ7757722.1"/>
    </source>
</evidence>
<sequence>VSLDDIAEDLQHAFAKVLKELQVMFPPPDKAPGHEDREVVVTAALEKAGAALVMVCAQYGMDEERVRVHWDGTLRPAIHTTVVLIGDLVEQHPDLLTYVLFTGAVMLIPDYWLLRPVFGIFGFGPTGPVKGTTVAWAQRVFYGAAVSKGSWFAFLDSVAISIKAPGW</sequence>
<comment type="caution">
    <text evidence="1">The sequence shown here is derived from an EMBL/GenBank/DDBJ whole genome shotgun (WGS) entry which is preliminary data.</text>
</comment>
<dbReference type="AlphaFoldDB" id="A0AAD7J6C8"/>
<feature type="non-terminal residue" evidence="1">
    <location>
        <position position="167"/>
    </location>
</feature>
<reference evidence="1" key="1">
    <citation type="submission" date="2023-03" db="EMBL/GenBank/DDBJ databases">
        <title>Massive genome expansion in bonnet fungi (Mycena s.s.) driven by repeated elements and novel gene families across ecological guilds.</title>
        <authorList>
            <consortium name="Lawrence Berkeley National Laboratory"/>
            <person name="Harder C.B."/>
            <person name="Miyauchi S."/>
            <person name="Viragh M."/>
            <person name="Kuo A."/>
            <person name="Thoen E."/>
            <person name="Andreopoulos B."/>
            <person name="Lu D."/>
            <person name="Skrede I."/>
            <person name="Drula E."/>
            <person name="Henrissat B."/>
            <person name="Morin E."/>
            <person name="Kohler A."/>
            <person name="Barry K."/>
            <person name="LaButti K."/>
            <person name="Morin E."/>
            <person name="Salamov A."/>
            <person name="Lipzen A."/>
            <person name="Mereny Z."/>
            <person name="Hegedus B."/>
            <person name="Baldrian P."/>
            <person name="Stursova M."/>
            <person name="Weitz H."/>
            <person name="Taylor A."/>
            <person name="Grigoriev I.V."/>
            <person name="Nagy L.G."/>
            <person name="Martin F."/>
            <person name="Kauserud H."/>
        </authorList>
    </citation>
    <scope>NUCLEOTIDE SEQUENCE</scope>
    <source>
        <strain evidence="1">CBHHK188m</strain>
    </source>
</reference>
<accession>A0AAD7J6C8</accession>
<dbReference type="Gene3D" id="6.10.110.10">
    <property type="match status" value="1"/>
</dbReference>
<feature type="non-terminal residue" evidence="1">
    <location>
        <position position="1"/>
    </location>
</feature>